<dbReference type="OrthoDB" id="2423948at2759"/>
<evidence type="ECO:0000313" key="1">
    <source>
        <dbReference type="EMBL" id="CAG8814988.1"/>
    </source>
</evidence>
<dbReference type="SUPFAM" id="SSF53098">
    <property type="entry name" value="Ribonuclease H-like"/>
    <property type="match status" value="1"/>
</dbReference>
<dbReference type="AlphaFoldDB" id="A0A9N9K8X6"/>
<accession>A0A9N9K8X6</accession>
<feature type="non-terminal residue" evidence="1">
    <location>
        <position position="1"/>
    </location>
</feature>
<feature type="non-terminal residue" evidence="1">
    <location>
        <position position="111"/>
    </location>
</feature>
<organism evidence="1 2">
    <name type="scientific">Cetraspora pellucida</name>
    <dbReference type="NCBI Taxonomy" id="1433469"/>
    <lineage>
        <taxon>Eukaryota</taxon>
        <taxon>Fungi</taxon>
        <taxon>Fungi incertae sedis</taxon>
        <taxon>Mucoromycota</taxon>
        <taxon>Glomeromycotina</taxon>
        <taxon>Glomeromycetes</taxon>
        <taxon>Diversisporales</taxon>
        <taxon>Gigasporaceae</taxon>
        <taxon>Cetraspora</taxon>
    </lineage>
</organism>
<dbReference type="Proteomes" id="UP000789759">
    <property type="component" value="Unassembled WGS sequence"/>
</dbReference>
<name>A0A9N9K8X6_9GLOM</name>
<protein>
    <submittedName>
        <fullName evidence="1">24962_t:CDS:1</fullName>
    </submittedName>
</protein>
<gene>
    <name evidence="1" type="ORF">CPELLU_LOCUS19086</name>
</gene>
<comment type="caution">
    <text evidence="1">The sequence shown here is derived from an EMBL/GenBank/DDBJ whole genome shotgun (WGS) entry which is preliminary data.</text>
</comment>
<evidence type="ECO:0000313" key="2">
    <source>
        <dbReference type="Proteomes" id="UP000789759"/>
    </source>
</evidence>
<keyword evidence="2" id="KW-1185">Reference proteome</keyword>
<sequence length="111" mass="12973">IKNKLDEYWPIMQETTKIATFFDPYFKRIVYYEQSVDEILTLIHINLLANSTTITQPSLTSKHYQFIQKYTNTYMPIIANQLIFSNLASMTKDYLSIMATSVLCKQLFSLA</sequence>
<reference evidence="1" key="1">
    <citation type="submission" date="2021-06" db="EMBL/GenBank/DDBJ databases">
        <authorList>
            <person name="Kallberg Y."/>
            <person name="Tangrot J."/>
            <person name="Rosling A."/>
        </authorList>
    </citation>
    <scope>NUCLEOTIDE SEQUENCE</scope>
    <source>
        <strain evidence="1">FL966</strain>
    </source>
</reference>
<dbReference type="EMBL" id="CAJVQA010042593">
    <property type="protein sequence ID" value="CAG8814988.1"/>
    <property type="molecule type" value="Genomic_DNA"/>
</dbReference>
<dbReference type="InterPro" id="IPR012337">
    <property type="entry name" value="RNaseH-like_sf"/>
</dbReference>
<proteinExistence type="predicted"/>